<accession>A0A7J7K112</accession>
<keyword evidence="9 11" id="KW-0539">Nucleus</keyword>
<dbReference type="GO" id="GO:0000049">
    <property type="term" value="F:tRNA binding"/>
    <property type="evidence" value="ECO:0007669"/>
    <property type="project" value="UniProtKB-UniRule"/>
</dbReference>
<organism evidence="12 13">
    <name type="scientific">Bugula neritina</name>
    <name type="common">Brown bryozoan</name>
    <name type="synonym">Sertularia neritina</name>
    <dbReference type="NCBI Taxonomy" id="10212"/>
    <lineage>
        <taxon>Eukaryota</taxon>
        <taxon>Metazoa</taxon>
        <taxon>Spiralia</taxon>
        <taxon>Lophotrochozoa</taxon>
        <taxon>Bryozoa</taxon>
        <taxon>Gymnolaemata</taxon>
        <taxon>Cheilostomatida</taxon>
        <taxon>Flustrina</taxon>
        <taxon>Buguloidea</taxon>
        <taxon>Bugulidae</taxon>
        <taxon>Bugula</taxon>
    </lineage>
</organism>
<dbReference type="InterPro" id="IPR029063">
    <property type="entry name" value="SAM-dependent_MTases_sf"/>
</dbReference>
<evidence type="ECO:0000256" key="6">
    <source>
        <dbReference type="ARBA" id="ARBA00022691"/>
    </source>
</evidence>
<dbReference type="UniPathway" id="UPA00989"/>
<keyword evidence="13" id="KW-1185">Reference proteome</keyword>
<sequence>MENNKEDVSDASGDGSAQIINLPQKRYYRQRAHSNPISDHMVDYPVSPDSMDWSQLYPAYFSEKGNKGKDGACVEFADIGCGYGGLTVTLSSMFPSTLMLGLEIRVKVSGYVQERIKALRSQHPGQYDNIACLRTNAMKYLPNYFNKGQLTKIFFLFPDPHFKKSKHKWRIISPTLLAEYAYVMRIGGIIYTVTDVQDLHNWMTEHLTEHPLFKRLSQEEMDADPVTEKLFDSSEEGKKVTRNKGDKYLAFFKRIEDPH</sequence>
<dbReference type="PANTHER" id="PTHR23417">
    <property type="entry name" value="3-DEOXY-D-MANNO-OCTULOSONIC-ACID TRANSFERASE/TRNA GUANINE-N 7 - -METHYLTRANSFERASE"/>
    <property type="match status" value="1"/>
</dbReference>
<feature type="binding site" evidence="11">
    <location>
        <begin position="103"/>
        <end position="104"/>
    </location>
    <ligand>
        <name>S-adenosyl-L-methionine</name>
        <dbReference type="ChEBI" id="CHEBI:59789"/>
    </ligand>
</feature>
<dbReference type="FunFam" id="3.40.50.150:FF:000060">
    <property type="entry name" value="tRNA (guanine-N(7)-)-methyltransferase"/>
    <property type="match status" value="1"/>
</dbReference>
<dbReference type="EMBL" id="VXIV02001514">
    <property type="protein sequence ID" value="KAF6032330.1"/>
    <property type="molecule type" value="Genomic_DNA"/>
</dbReference>
<keyword evidence="4 11" id="KW-0489">Methyltransferase</keyword>
<protein>
    <recommendedName>
        <fullName evidence="11">tRNA (guanine-N(7)-)-methyltransferase</fullName>
        <ecNumber evidence="11">2.1.1.33</ecNumber>
    </recommendedName>
    <alternativeName>
        <fullName evidence="11">tRNA (guanine(46)-N(7))-methyltransferase</fullName>
    </alternativeName>
    <alternativeName>
        <fullName evidence="11">tRNA(m7G46)-methyltransferase</fullName>
    </alternativeName>
</protein>
<evidence type="ECO:0000313" key="12">
    <source>
        <dbReference type="EMBL" id="KAF6032330.1"/>
    </source>
</evidence>
<comment type="catalytic activity">
    <reaction evidence="1 11">
        <text>guanosine(46) in tRNA + S-adenosyl-L-methionine = N(7)-methylguanosine(46) in tRNA + S-adenosyl-L-homocysteine</text>
        <dbReference type="Rhea" id="RHEA:42708"/>
        <dbReference type="Rhea" id="RHEA-COMP:10188"/>
        <dbReference type="Rhea" id="RHEA-COMP:10189"/>
        <dbReference type="ChEBI" id="CHEBI:57856"/>
        <dbReference type="ChEBI" id="CHEBI:59789"/>
        <dbReference type="ChEBI" id="CHEBI:74269"/>
        <dbReference type="ChEBI" id="CHEBI:74480"/>
        <dbReference type="EC" id="2.1.1.33"/>
    </reaction>
</comment>
<keyword evidence="5 11" id="KW-0808">Transferase</keyword>
<evidence type="ECO:0000256" key="11">
    <source>
        <dbReference type="HAMAP-Rule" id="MF_03055"/>
    </source>
</evidence>
<evidence type="ECO:0000256" key="10">
    <source>
        <dbReference type="ARBA" id="ARBA00060552"/>
    </source>
</evidence>
<dbReference type="OrthoDB" id="47276at2759"/>
<feature type="binding site" evidence="11">
    <location>
        <position position="80"/>
    </location>
    <ligand>
        <name>S-adenosyl-L-methionine</name>
        <dbReference type="ChEBI" id="CHEBI:59789"/>
    </ligand>
</feature>
<comment type="subcellular location">
    <subcellularLocation>
        <location evidence="2 11">Nucleus</location>
    </subcellularLocation>
</comment>
<dbReference type="InterPro" id="IPR025763">
    <property type="entry name" value="Trm8_euk"/>
</dbReference>
<evidence type="ECO:0000256" key="5">
    <source>
        <dbReference type="ARBA" id="ARBA00022679"/>
    </source>
</evidence>
<dbReference type="HAMAP" id="MF_03055">
    <property type="entry name" value="tRNA_methyltr_TrmB_euk"/>
    <property type="match status" value="1"/>
</dbReference>
<keyword evidence="3 11" id="KW-0820">tRNA-binding</keyword>
<dbReference type="GO" id="GO:0005634">
    <property type="term" value="C:nucleus"/>
    <property type="evidence" value="ECO:0007669"/>
    <property type="project" value="UniProtKB-SubCell"/>
</dbReference>
<comment type="similarity">
    <text evidence="11">Belongs to the class I-like SAM-binding methyltransferase superfamily. TrmB family.</text>
</comment>
<comment type="caution">
    <text evidence="12">The sequence shown here is derived from an EMBL/GenBank/DDBJ whole genome shotgun (WGS) entry which is preliminary data.</text>
</comment>
<dbReference type="GO" id="GO:0106143">
    <property type="term" value="C:tRNA (m7G46) methyltransferase complex"/>
    <property type="evidence" value="ECO:0007669"/>
    <property type="project" value="UniProtKB-ARBA"/>
</dbReference>
<feature type="binding site" evidence="11">
    <location>
        <begin position="234"/>
        <end position="236"/>
    </location>
    <ligand>
        <name>S-adenosyl-L-methionine</name>
        <dbReference type="ChEBI" id="CHEBI:59789"/>
    </ligand>
</feature>
<evidence type="ECO:0000256" key="2">
    <source>
        <dbReference type="ARBA" id="ARBA00004123"/>
    </source>
</evidence>
<dbReference type="Gene3D" id="3.40.50.150">
    <property type="entry name" value="Vaccinia Virus protein VP39"/>
    <property type="match status" value="1"/>
</dbReference>
<dbReference type="PROSITE" id="PS51625">
    <property type="entry name" value="SAM_MT_TRMB"/>
    <property type="match status" value="1"/>
</dbReference>
<dbReference type="InterPro" id="IPR003358">
    <property type="entry name" value="tRNA_(Gua-N-7)_MeTrfase_Trmb"/>
</dbReference>
<keyword evidence="8 11" id="KW-0694">RNA-binding</keyword>
<proteinExistence type="inferred from homology"/>
<comment type="pathway">
    <text evidence="10 11">tRNA modification; N(7)-methylguanine-tRNA biosynthesis.</text>
</comment>
<feature type="binding site" evidence="11">
    <location>
        <begin position="136"/>
        <end position="137"/>
    </location>
    <ligand>
        <name>S-adenosyl-L-methionine</name>
        <dbReference type="ChEBI" id="CHEBI:59789"/>
    </ligand>
</feature>
<name>A0A7J7K112_BUGNE</name>
<evidence type="ECO:0000256" key="9">
    <source>
        <dbReference type="ARBA" id="ARBA00023242"/>
    </source>
</evidence>
<dbReference type="Proteomes" id="UP000593567">
    <property type="component" value="Unassembled WGS sequence"/>
</dbReference>
<feature type="active site" evidence="11">
    <location>
        <position position="159"/>
    </location>
</feature>
<evidence type="ECO:0000256" key="4">
    <source>
        <dbReference type="ARBA" id="ARBA00022603"/>
    </source>
</evidence>
<dbReference type="AlphaFoldDB" id="A0A7J7K112"/>
<dbReference type="Pfam" id="PF02390">
    <property type="entry name" value="Methyltransf_4"/>
    <property type="match status" value="1"/>
</dbReference>
<dbReference type="NCBIfam" id="TIGR00091">
    <property type="entry name" value="tRNA (guanosine(46)-N7)-methyltransferase TrmB"/>
    <property type="match status" value="1"/>
</dbReference>
<keyword evidence="6 11" id="KW-0949">S-adenosyl-L-methionine</keyword>
<dbReference type="PANTHER" id="PTHR23417:SF16">
    <property type="entry name" value="TRNA (GUANINE-N(7)-)-METHYLTRANSFERASE"/>
    <property type="match status" value="1"/>
</dbReference>
<dbReference type="SUPFAM" id="SSF53335">
    <property type="entry name" value="S-adenosyl-L-methionine-dependent methyltransferases"/>
    <property type="match status" value="1"/>
</dbReference>
<reference evidence="12" key="1">
    <citation type="submission" date="2020-06" db="EMBL/GenBank/DDBJ databases">
        <title>Draft genome of Bugula neritina, a colonial animal packing powerful symbionts and potential medicines.</title>
        <authorList>
            <person name="Rayko M."/>
        </authorList>
    </citation>
    <scope>NUCLEOTIDE SEQUENCE [LARGE SCALE GENOMIC DNA]</scope>
    <source>
        <strain evidence="12">Kwan_BN1</strain>
    </source>
</reference>
<evidence type="ECO:0000256" key="3">
    <source>
        <dbReference type="ARBA" id="ARBA00022555"/>
    </source>
</evidence>
<evidence type="ECO:0000313" key="13">
    <source>
        <dbReference type="Proteomes" id="UP000593567"/>
    </source>
</evidence>
<evidence type="ECO:0000256" key="7">
    <source>
        <dbReference type="ARBA" id="ARBA00022694"/>
    </source>
</evidence>
<evidence type="ECO:0000256" key="1">
    <source>
        <dbReference type="ARBA" id="ARBA00000142"/>
    </source>
</evidence>
<evidence type="ECO:0000256" key="8">
    <source>
        <dbReference type="ARBA" id="ARBA00022884"/>
    </source>
</evidence>
<gene>
    <name evidence="12" type="ORF">EB796_009351</name>
</gene>
<dbReference type="EC" id="2.1.1.33" evidence="11"/>
<dbReference type="GO" id="GO:0008176">
    <property type="term" value="F:tRNA (guanine(46)-N7)-methyltransferase activity"/>
    <property type="evidence" value="ECO:0007669"/>
    <property type="project" value="UniProtKB-UniRule"/>
</dbReference>
<comment type="function">
    <text evidence="11">Catalyzes the formation of N(7)-methylguanine at position 46 (m7G46) in tRNA.</text>
</comment>
<keyword evidence="7 11" id="KW-0819">tRNA processing</keyword>
<feature type="binding site" evidence="11">
    <location>
        <position position="156"/>
    </location>
    <ligand>
        <name>S-adenosyl-L-methionine</name>
        <dbReference type="ChEBI" id="CHEBI:59789"/>
    </ligand>
</feature>